<evidence type="ECO:0000313" key="3">
    <source>
        <dbReference type="Proteomes" id="UP000447545"/>
    </source>
</evidence>
<protein>
    <recommendedName>
        <fullName evidence="1">PrcB C-terminal domain-containing protein</fullName>
    </recommendedName>
</protein>
<dbReference type="InterPro" id="IPR025748">
    <property type="entry name" value="PrcB_C_dom"/>
</dbReference>
<keyword evidence="3" id="KW-1185">Reference proteome</keyword>
<accession>A0A7K1GES9</accession>
<proteinExistence type="predicted"/>
<dbReference type="EMBL" id="WJYA01000007">
    <property type="protein sequence ID" value="MTE27786.1"/>
    <property type="molecule type" value="Genomic_DNA"/>
</dbReference>
<name>A0A7K1GES9_9FLAO</name>
<reference evidence="2 3" key="1">
    <citation type="submission" date="2019-11" db="EMBL/GenBank/DDBJ databases">
        <title>Winogradskyella ouciana sp. nov., isolated from the hadal seawater of the Mariana Trench.</title>
        <authorList>
            <person name="Liu R."/>
        </authorList>
    </citation>
    <scope>NUCLEOTIDE SEQUENCE [LARGE SCALE GENOMIC DNA]</scope>
    <source>
        <strain evidence="2 3">ZXX205</strain>
    </source>
</reference>
<comment type="caution">
    <text evidence="2">The sequence shown here is derived from an EMBL/GenBank/DDBJ whole genome shotgun (WGS) entry which is preliminary data.</text>
</comment>
<sequence>MKKSLLIILLSILSFSCDESENKTESSEVEATLIAKGNLHGAGEENIDQQNLVITDQNSWDSLLNQMNTVNNVSDGFTETDIDFSKFTVIAVIDDIKSTGGHSLDLNISIDSEHIVVNISELSPEGVATTVITQPYIIVKIPNSDLPIVFQ</sequence>
<gene>
    <name evidence="2" type="ORF">F1003_12655</name>
</gene>
<dbReference type="Proteomes" id="UP000447545">
    <property type="component" value="Unassembled WGS sequence"/>
</dbReference>
<dbReference type="Pfam" id="PF14343">
    <property type="entry name" value="PrcB_C"/>
    <property type="match status" value="1"/>
</dbReference>
<feature type="domain" description="PrcB C-terminal" evidence="1">
    <location>
        <begin position="88"/>
        <end position="142"/>
    </location>
</feature>
<dbReference type="AlphaFoldDB" id="A0A7K1GES9"/>
<organism evidence="2 3">
    <name type="scientific">Winogradskyella ouciana</name>
    <dbReference type="NCBI Taxonomy" id="2608631"/>
    <lineage>
        <taxon>Bacteria</taxon>
        <taxon>Pseudomonadati</taxon>
        <taxon>Bacteroidota</taxon>
        <taxon>Flavobacteriia</taxon>
        <taxon>Flavobacteriales</taxon>
        <taxon>Flavobacteriaceae</taxon>
        <taxon>Winogradskyella</taxon>
    </lineage>
</organism>
<evidence type="ECO:0000313" key="2">
    <source>
        <dbReference type="EMBL" id="MTE27786.1"/>
    </source>
</evidence>
<evidence type="ECO:0000259" key="1">
    <source>
        <dbReference type="Pfam" id="PF14343"/>
    </source>
</evidence>
<dbReference type="RefSeq" id="WP_155089798.1">
    <property type="nucleotide sequence ID" value="NZ_WJYA01000007.1"/>
</dbReference>
<dbReference type="PROSITE" id="PS51257">
    <property type="entry name" value="PROKAR_LIPOPROTEIN"/>
    <property type="match status" value="1"/>
</dbReference>